<evidence type="ECO:0000313" key="4">
    <source>
        <dbReference type="Proteomes" id="UP000660339"/>
    </source>
</evidence>
<dbReference type="PRINTS" id="PR00081">
    <property type="entry name" value="GDHRDH"/>
</dbReference>
<dbReference type="GO" id="GO:0016491">
    <property type="term" value="F:oxidoreductase activity"/>
    <property type="evidence" value="ECO:0007669"/>
    <property type="project" value="UniProtKB-KW"/>
</dbReference>
<dbReference type="Proteomes" id="UP000660339">
    <property type="component" value="Unassembled WGS sequence"/>
</dbReference>
<evidence type="ECO:0000256" key="1">
    <source>
        <dbReference type="ARBA" id="ARBA00023002"/>
    </source>
</evidence>
<dbReference type="NCBIfam" id="NF004513">
    <property type="entry name" value="PRK05854.1"/>
    <property type="match status" value="1"/>
</dbReference>
<dbReference type="PANTHER" id="PTHR43157">
    <property type="entry name" value="PHOSPHATIDYLINOSITOL-GLYCAN BIOSYNTHESIS CLASS F PROTEIN-RELATED"/>
    <property type="match status" value="1"/>
</dbReference>
<dbReference type="RefSeq" id="WP_166385228.1">
    <property type="nucleotide sequence ID" value="NZ_BAAATT010000033.1"/>
</dbReference>
<dbReference type="InterPro" id="IPR002347">
    <property type="entry name" value="SDR_fam"/>
</dbReference>
<evidence type="ECO:0000313" key="3">
    <source>
        <dbReference type="EMBL" id="GIG12413.1"/>
    </source>
</evidence>
<gene>
    <name evidence="3" type="ORF">Cme02nite_07450</name>
</gene>
<dbReference type="EMBL" id="BONJ01000001">
    <property type="protein sequence ID" value="GIG12413.1"/>
    <property type="molecule type" value="Genomic_DNA"/>
</dbReference>
<evidence type="ECO:0000256" key="2">
    <source>
        <dbReference type="RuleBase" id="RU000363"/>
    </source>
</evidence>
<comment type="similarity">
    <text evidence="2">Belongs to the short-chain dehydrogenases/reductases (SDR) family.</text>
</comment>
<dbReference type="CDD" id="cd05327">
    <property type="entry name" value="retinol-DH_like_SDR_c_like"/>
    <property type="match status" value="1"/>
</dbReference>
<sequence>MNATATRPGRWTAADVPDQTGRVAVITGANTGIGFEAAKVLAARGATVVLACRNPDRAGDALARLTASNAVARVEFLRLDLTSLASVREAAAELRTRHSAIDLLINNAGVMWTPRSTTADGFELQFGTNHLGHFAFTGLVLDRLLPVAGSRVVTVSSVGHRTGRIDFDDLQSERRYGRHRAYGASKLANLMFTYELQRRLEVAGADTVALAAHPGGAGTELVRNAPSLIRRLYPLFEPLVTQSAERGALPTLRAATDPVTRGGEYYGPDGIGEVKGFPKRVGSSARSHDKLVQRRLWEESLELTGVTFPV</sequence>
<proteinExistence type="inferred from homology"/>
<dbReference type="NCBIfam" id="NF004846">
    <property type="entry name" value="PRK06197.1"/>
    <property type="match status" value="1"/>
</dbReference>
<reference evidence="3" key="1">
    <citation type="submission" date="2021-01" db="EMBL/GenBank/DDBJ databases">
        <title>Whole genome shotgun sequence of Catellatospora methionotrophica NBRC 14553.</title>
        <authorList>
            <person name="Komaki H."/>
            <person name="Tamura T."/>
        </authorList>
    </citation>
    <scope>NUCLEOTIDE SEQUENCE</scope>
    <source>
        <strain evidence="3">NBRC 14553</strain>
    </source>
</reference>
<comment type="caution">
    <text evidence="3">The sequence shown here is derived from an EMBL/GenBank/DDBJ whole genome shotgun (WGS) entry which is preliminary data.</text>
</comment>
<dbReference type="PRINTS" id="PR00080">
    <property type="entry name" value="SDRFAMILY"/>
</dbReference>
<dbReference type="InterPro" id="IPR036291">
    <property type="entry name" value="NAD(P)-bd_dom_sf"/>
</dbReference>
<keyword evidence="1" id="KW-0560">Oxidoreductase</keyword>
<dbReference type="Pfam" id="PF00106">
    <property type="entry name" value="adh_short"/>
    <property type="match status" value="1"/>
</dbReference>
<keyword evidence="4" id="KW-1185">Reference proteome</keyword>
<dbReference type="SUPFAM" id="SSF51735">
    <property type="entry name" value="NAD(P)-binding Rossmann-fold domains"/>
    <property type="match status" value="1"/>
</dbReference>
<accession>A0A8J3L119</accession>
<dbReference type="PANTHER" id="PTHR43157:SF31">
    <property type="entry name" value="PHOSPHATIDYLINOSITOL-GLYCAN BIOSYNTHESIS CLASS F PROTEIN"/>
    <property type="match status" value="1"/>
</dbReference>
<organism evidence="3 4">
    <name type="scientific">Catellatospora methionotrophica</name>
    <dbReference type="NCBI Taxonomy" id="121620"/>
    <lineage>
        <taxon>Bacteria</taxon>
        <taxon>Bacillati</taxon>
        <taxon>Actinomycetota</taxon>
        <taxon>Actinomycetes</taxon>
        <taxon>Micromonosporales</taxon>
        <taxon>Micromonosporaceae</taxon>
        <taxon>Catellatospora</taxon>
    </lineage>
</organism>
<dbReference type="FunFam" id="3.40.50.720:FF:000399">
    <property type="entry name" value="Probable oxidoreductase"/>
    <property type="match status" value="1"/>
</dbReference>
<protein>
    <submittedName>
        <fullName evidence="3">Short-chain dehydrogenase</fullName>
    </submittedName>
</protein>
<name>A0A8J3L119_9ACTN</name>
<dbReference type="AlphaFoldDB" id="A0A8J3L119"/>
<dbReference type="Gene3D" id="3.40.50.720">
    <property type="entry name" value="NAD(P)-binding Rossmann-like Domain"/>
    <property type="match status" value="1"/>
</dbReference>